<dbReference type="PANTHER" id="PTHR41259:SF1">
    <property type="entry name" value="DOUBLE-STRAND BREAK REPAIR RAD50 ATPASE, PUTATIVE-RELATED"/>
    <property type="match status" value="1"/>
</dbReference>
<name>A0A6N8FLP4_9BACI</name>
<keyword evidence="5" id="KW-1185">Reference proteome</keyword>
<feature type="transmembrane region" description="Helical" evidence="2">
    <location>
        <begin position="502"/>
        <end position="520"/>
    </location>
</feature>
<keyword evidence="1" id="KW-0175">Coiled coil</keyword>
<feature type="coiled-coil region" evidence="1">
    <location>
        <begin position="409"/>
        <end position="443"/>
    </location>
</feature>
<dbReference type="SUPFAM" id="SSF52540">
    <property type="entry name" value="P-loop containing nucleoside triphosphate hydrolases"/>
    <property type="match status" value="1"/>
</dbReference>
<proteinExistence type="predicted"/>
<evidence type="ECO:0000313" key="5">
    <source>
        <dbReference type="Proteomes" id="UP000469125"/>
    </source>
</evidence>
<evidence type="ECO:0000256" key="1">
    <source>
        <dbReference type="SAM" id="Coils"/>
    </source>
</evidence>
<dbReference type="EMBL" id="WOCA01000017">
    <property type="protein sequence ID" value="MUK90071.1"/>
    <property type="molecule type" value="Genomic_DNA"/>
</dbReference>
<comment type="caution">
    <text evidence="4">The sequence shown here is derived from an EMBL/GenBank/DDBJ whole genome shotgun (WGS) entry which is preliminary data.</text>
</comment>
<keyword evidence="2" id="KW-1133">Transmembrane helix</keyword>
<dbReference type="PANTHER" id="PTHR41259">
    <property type="entry name" value="DOUBLE-STRAND BREAK REPAIR RAD50 ATPASE, PUTATIVE-RELATED"/>
    <property type="match status" value="1"/>
</dbReference>
<dbReference type="Pfam" id="PF13514">
    <property type="entry name" value="AAA_27"/>
    <property type="match status" value="1"/>
</dbReference>
<evidence type="ECO:0000256" key="2">
    <source>
        <dbReference type="SAM" id="Phobius"/>
    </source>
</evidence>
<dbReference type="InterPro" id="IPR038734">
    <property type="entry name" value="YhaN_AAA"/>
</dbReference>
<sequence>MSFLRNEVRNMKLLRATIFGFAKWVDFDIDFRNENLTIIYGENESGKSSLHKFILFMLFGLPPKQRTFYRPKTSSKMGGRLTVQDPDYGEFIIERMDDTRNGAAICYTPDGLEHNEKWLQECLGGMNQEAYHNIFSFSANDLSSIRKMKENDMGEVLLGIGLTGSVHIHSIEKKLDTKIAEMFKPYGKKPVINQQIQALQGHQMTLTEMQQEEATYRQKQIKLIELTTEMDRLTNNVRTEREHVLLLEKKLQALPAVHEYHKYSNQLKEIPSYIPFPEEGINRLQSLKEKVVPLQSEMSVLKANEQRQKNQQLQLEQSLSSKKSSEKLVILLDKQEKFKEQKNELFKINDSMQKLNLRIQTELEDMNLGITRKDLKEIRLPFHIEKTWNELKSNQEQLELEQKLLNEDIHLVEQTQTFIEEQLHELEAELLTNEQKNQLHEKLEHYSKSKLVEKLQQEEKIKAEKWRKNKKVTEKRSTTILLASIALAVILGITGIFTDWDILVTVAVISFIIGIGQWGWSRRSLLNMEKLFEQSMYIPSEGNLTDREKEDAERLLERDHENKNEQKLLLEQLKSTDIQRIQLQEKQSVKKGSKEQLQKKIQEQQQIYPFLRNVDVPYWTEVFHTLKSILRMQSEKEELEAEYQVIQRNVSLFEKEVEKALQEEGVDTSNTTEEQLKWIEEEWNDFIKAKESLSQVKKLISENNQHQQNVKQKIEVYQNEIDLLFKSAEVSNEDEFYQQASVLEEREKWLELRSKIIQQYKQLFSNDQWQKLVEQRPQQSSVELEIQQAKEMISNMEATIQELQQQIADIKIDLSKMESSESYSKMLHQFHMNKEQLNVIAKEWATYKTAKELLTETKRNYRKKYQSKVIEQTSYYFQKITGGAYIHVFAPTEEKLFLVESKDNIRYTVEELSQGTIDQLYVSLRLAIGEIMTKENHLPFIIDDAFVHFDAIRTEKVLRILDEIAEKQQVLLFSCRKEILESTTSNVIKLTNQVPLMENK</sequence>
<dbReference type="AlphaFoldDB" id="A0A6N8FLP4"/>
<accession>A0A6N8FLP4</accession>
<evidence type="ECO:0000313" key="4">
    <source>
        <dbReference type="EMBL" id="MUK90071.1"/>
    </source>
</evidence>
<protein>
    <submittedName>
        <fullName evidence="4">AAA family ATPase</fullName>
    </submittedName>
</protein>
<feature type="coiled-coil region" evidence="1">
    <location>
        <begin position="779"/>
        <end position="820"/>
    </location>
</feature>
<dbReference type="Gene3D" id="3.40.50.300">
    <property type="entry name" value="P-loop containing nucleotide triphosphate hydrolases"/>
    <property type="match status" value="2"/>
</dbReference>
<keyword evidence="2" id="KW-0472">Membrane</keyword>
<dbReference type="Proteomes" id="UP000469125">
    <property type="component" value="Unassembled WGS sequence"/>
</dbReference>
<organism evidence="4 5">
    <name type="scientific">Ornithinibacillus caprae</name>
    <dbReference type="NCBI Taxonomy" id="2678566"/>
    <lineage>
        <taxon>Bacteria</taxon>
        <taxon>Bacillati</taxon>
        <taxon>Bacillota</taxon>
        <taxon>Bacilli</taxon>
        <taxon>Bacillales</taxon>
        <taxon>Bacillaceae</taxon>
        <taxon>Ornithinibacillus</taxon>
    </lineage>
</organism>
<feature type="domain" description="YhaN AAA" evidence="3">
    <location>
        <begin position="11"/>
        <end position="213"/>
    </location>
</feature>
<evidence type="ECO:0000259" key="3">
    <source>
        <dbReference type="Pfam" id="PF13514"/>
    </source>
</evidence>
<feature type="coiled-coil region" evidence="1">
    <location>
        <begin position="629"/>
        <end position="663"/>
    </location>
</feature>
<feature type="transmembrane region" description="Helical" evidence="2">
    <location>
        <begin position="477"/>
        <end position="496"/>
    </location>
</feature>
<reference evidence="4 5" key="1">
    <citation type="submission" date="2019-11" db="EMBL/GenBank/DDBJ databases">
        <authorList>
            <person name="Li X."/>
        </authorList>
    </citation>
    <scope>NUCLEOTIDE SEQUENCE [LARGE SCALE GENOMIC DNA]</scope>
    <source>
        <strain evidence="4 5">L9</strain>
    </source>
</reference>
<dbReference type="InterPro" id="IPR027417">
    <property type="entry name" value="P-loop_NTPase"/>
</dbReference>
<feature type="coiled-coil region" evidence="1">
    <location>
        <begin position="209"/>
        <end position="250"/>
    </location>
</feature>
<keyword evidence="2" id="KW-0812">Transmembrane</keyword>
<gene>
    <name evidence="4" type="ORF">GMD78_16995</name>
</gene>